<dbReference type="GO" id="GO:0016740">
    <property type="term" value="F:transferase activity"/>
    <property type="evidence" value="ECO:0007669"/>
    <property type="project" value="UniProtKB-KW"/>
</dbReference>
<protein>
    <submittedName>
        <fullName evidence="3">Chlorobactene glucosyltransferase</fullName>
    </submittedName>
</protein>
<dbReference type="SUPFAM" id="SSF53448">
    <property type="entry name" value="Nucleotide-diphospho-sugar transferases"/>
    <property type="match status" value="1"/>
</dbReference>
<dbReference type="EMBL" id="FMYP01000046">
    <property type="protein sequence ID" value="SDC72176.1"/>
    <property type="molecule type" value="Genomic_DNA"/>
</dbReference>
<dbReference type="STRING" id="1640674.SAMN05216323_104620"/>
<reference evidence="3 4" key="1">
    <citation type="submission" date="2016-09" db="EMBL/GenBank/DDBJ databases">
        <authorList>
            <person name="Capua I."/>
            <person name="De Benedictis P."/>
            <person name="Joannis T."/>
            <person name="Lombin L.H."/>
            <person name="Cattoli G."/>
        </authorList>
    </citation>
    <scope>NUCLEOTIDE SEQUENCE [LARGE SCALE GENOMIC DNA]</scope>
    <source>
        <strain evidence="3 4">A7P-90m</strain>
    </source>
</reference>
<dbReference type="Gene3D" id="3.90.550.10">
    <property type="entry name" value="Spore Coat Polysaccharide Biosynthesis Protein SpsA, Chain A"/>
    <property type="match status" value="1"/>
</dbReference>
<evidence type="ECO:0000313" key="3">
    <source>
        <dbReference type="EMBL" id="SDC72176.1"/>
    </source>
</evidence>
<keyword evidence="1" id="KW-1133">Transmembrane helix</keyword>
<dbReference type="OrthoDB" id="9800276at2"/>
<dbReference type="CDD" id="cd00761">
    <property type="entry name" value="Glyco_tranf_GTA_type"/>
    <property type="match status" value="1"/>
</dbReference>
<proteinExistence type="predicted"/>
<evidence type="ECO:0000256" key="1">
    <source>
        <dbReference type="SAM" id="Phobius"/>
    </source>
</evidence>
<dbReference type="PANTHER" id="PTHR43646:SF3">
    <property type="entry name" value="SLR1566 PROTEIN"/>
    <property type="match status" value="1"/>
</dbReference>
<gene>
    <name evidence="3" type="ORF">SAMN05216323_104620</name>
</gene>
<keyword evidence="1" id="KW-0812">Transmembrane</keyword>
<dbReference type="RefSeq" id="WP_092439309.1">
    <property type="nucleotide sequence ID" value="NZ_FMYP01000046.1"/>
</dbReference>
<feature type="transmembrane region" description="Helical" evidence="1">
    <location>
        <begin position="6"/>
        <end position="24"/>
    </location>
</feature>
<keyword evidence="1" id="KW-0472">Membrane</keyword>
<name>A0A1G6NY50_9BACT</name>
<keyword evidence="4" id="KW-1185">Reference proteome</keyword>
<dbReference type="PANTHER" id="PTHR43646">
    <property type="entry name" value="GLYCOSYLTRANSFERASE"/>
    <property type="match status" value="1"/>
</dbReference>
<accession>A0A1G6NY50</accession>
<evidence type="ECO:0000259" key="2">
    <source>
        <dbReference type="Pfam" id="PF00535"/>
    </source>
</evidence>
<dbReference type="Pfam" id="PF00535">
    <property type="entry name" value="Glycos_transf_2"/>
    <property type="match status" value="1"/>
</dbReference>
<feature type="transmembrane region" description="Helical" evidence="1">
    <location>
        <begin position="299"/>
        <end position="319"/>
    </location>
</feature>
<dbReference type="AlphaFoldDB" id="A0A1G6NY50"/>
<feature type="transmembrane region" description="Helical" evidence="1">
    <location>
        <begin position="271"/>
        <end position="293"/>
    </location>
</feature>
<organism evidence="3 4">
    <name type="scientific">Williamwhitmania taraxaci</name>
    <dbReference type="NCBI Taxonomy" id="1640674"/>
    <lineage>
        <taxon>Bacteria</taxon>
        <taxon>Pseudomonadati</taxon>
        <taxon>Bacteroidota</taxon>
        <taxon>Bacteroidia</taxon>
        <taxon>Bacteroidales</taxon>
        <taxon>Williamwhitmaniaceae</taxon>
        <taxon>Williamwhitmania</taxon>
    </lineage>
</organism>
<sequence length="363" mass="41262">MEYVGWFVIGFLALRFLVAFLNWISSPYLPKMQAEDLALVSILIPARNEAENLPNLMRTLCLSNYKNVEVLVYDDASIDNTAEVAKSFSDQIPLRVITGIPLPEGWLGKSHACYRLALEAKGDYLLYLDADVTIEPTLVARLVAYTRKRNLALLSIFPFQVMVTRGEKIVVPVMNWILLTLLPLVLVRLSRKVSLSAANGQLMFFDASIYRKNQWHSAVKDVRVEDIAIARLIKRKRLKMATLLGSGEVRCRMYSGYQEAIAGLSRSLPAFFGNSLLFTFVFTFLTTFGFLIIFLSLPWIYGFVYLLAAIFTRLFVLMASKQFSLFNVLTMLHQHYAFIRIVKQSIDAKIKGKTEWKGRDISA</sequence>
<evidence type="ECO:0000313" key="4">
    <source>
        <dbReference type="Proteomes" id="UP000199452"/>
    </source>
</evidence>
<dbReference type="Proteomes" id="UP000199452">
    <property type="component" value="Unassembled WGS sequence"/>
</dbReference>
<feature type="domain" description="Glycosyltransferase 2-like" evidence="2">
    <location>
        <begin position="41"/>
        <end position="163"/>
    </location>
</feature>
<keyword evidence="3" id="KW-0808">Transferase</keyword>
<dbReference type="InterPro" id="IPR029044">
    <property type="entry name" value="Nucleotide-diphossugar_trans"/>
</dbReference>
<dbReference type="InterPro" id="IPR001173">
    <property type="entry name" value="Glyco_trans_2-like"/>
</dbReference>